<comment type="subcellular location">
    <subcellularLocation>
        <location evidence="1">Endoplasmic reticulum membrane</location>
    </subcellularLocation>
</comment>
<feature type="domain" description="SMP-LTD" evidence="10">
    <location>
        <begin position="102"/>
        <end position="323"/>
    </location>
</feature>
<organism evidence="11 12">
    <name type="scientific">Thelephora terrestris</name>
    <dbReference type="NCBI Taxonomy" id="56493"/>
    <lineage>
        <taxon>Eukaryota</taxon>
        <taxon>Fungi</taxon>
        <taxon>Dikarya</taxon>
        <taxon>Basidiomycota</taxon>
        <taxon>Agaricomycotina</taxon>
        <taxon>Agaricomycetes</taxon>
        <taxon>Thelephorales</taxon>
        <taxon>Thelephoraceae</taxon>
        <taxon>Thelephora</taxon>
    </lineage>
</organism>
<evidence type="ECO:0000256" key="1">
    <source>
        <dbReference type="ARBA" id="ARBA00004586"/>
    </source>
</evidence>
<dbReference type="EMBL" id="WIUZ02000024">
    <property type="protein sequence ID" value="KAF9778184.1"/>
    <property type="molecule type" value="Genomic_DNA"/>
</dbReference>
<evidence type="ECO:0000313" key="11">
    <source>
        <dbReference type="EMBL" id="KAF9778184.1"/>
    </source>
</evidence>
<keyword evidence="12" id="KW-1185">Reference proteome</keyword>
<keyword evidence="5 9" id="KW-1133">Transmembrane helix</keyword>
<dbReference type="Pfam" id="PF10296">
    <property type="entry name" value="MMM1"/>
    <property type="match status" value="1"/>
</dbReference>
<dbReference type="GO" id="GO:0008289">
    <property type="term" value="F:lipid binding"/>
    <property type="evidence" value="ECO:0007669"/>
    <property type="project" value="UniProtKB-KW"/>
</dbReference>
<dbReference type="PANTHER" id="PTHR13466">
    <property type="entry name" value="TEX2 PROTEIN-RELATED"/>
    <property type="match status" value="1"/>
</dbReference>
<evidence type="ECO:0000256" key="3">
    <source>
        <dbReference type="ARBA" id="ARBA00022692"/>
    </source>
</evidence>
<reference evidence="11" key="2">
    <citation type="submission" date="2020-11" db="EMBL/GenBank/DDBJ databases">
        <authorList>
            <consortium name="DOE Joint Genome Institute"/>
            <person name="Kuo A."/>
            <person name="Miyauchi S."/>
            <person name="Kiss E."/>
            <person name="Drula E."/>
            <person name="Kohler A."/>
            <person name="Sanchez-Garcia M."/>
            <person name="Andreopoulos B."/>
            <person name="Barry K.W."/>
            <person name="Bonito G."/>
            <person name="Buee M."/>
            <person name="Carver A."/>
            <person name="Chen C."/>
            <person name="Cichocki N."/>
            <person name="Clum A."/>
            <person name="Culley D."/>
            <person name="Crous P.W."/>
            <person name="Fauchery L."/>
            <person name="Girlanda M."/>
            <person name="Hayes R."/>
            <person name="Keri Z."/>
            <person name="Labutti K."/>
            <person name="Lipzen A."/>
            <person name="Lombard V."/>
            <person name="Magnuson J."/>
            <person name="Maillard F."/>
            <person name="Morin E."/>
            <person name="Murat C."/>
            <person name="Nolan M."/>
            <person name="Ohm R."/>
            <person name="Pangilinan J."/>
            <person name="Pereira M."/>
            <person name="Perotto S."/>
            <person name="Peter M."/>
            <person name="Riley R."/>
            <person name="Sitrit Y."/>
            <person name="Stielow B."/>
            <person name="Szollosi G."/>
            <person name="Zifcakova L."/>
            <person name="Stursova M."/>
            <person name="Spatafora J.W."/>
            <person name="Tedersoo L."/>
            <person name="Vaario L.-M."/>
            <person name="Yamada A."/>
            <person name="Yan M."/>
            <person name="Wang P."/>
            <person name="Xu J."/>
            <person name="Bruns T."/>
            <person name="Baldrian P."/>
            <person name="Vilgalys R."/>
            <person name="Henrissat B."/>
            <person name="Grigoriev I.V."/>
            <person name="Hibbett D."/>
            <person name="Nagy L.G."/>
            <person name="Martin F.M."/>
        </authorList>
    </citation>
    <scope>NUCLEOTIDE SEQUENCE</scope>
    <source>
        <strain evidence="11">UH-Tt-Lm1</strain>
    </source>
</reference>
<protein>
    <submittedName>
        <fullName evidence="11">Maintenance of mitochondrial morphology protein 1</fullName>
    </submittedName>
</protein>
<accession>A0A9P6H345</accession>
<keyword evidence="8 9" id="KW-0472">Membrane</keyword>
<dbReference type="GO" id="GO:0005789">
    <property type="term" value="C:endoplasmic reticulum membrane"/>
    <property type="evidence" value="ECO:0007669"/>
    <property type="project" value="UniProtKB-SubCell"/>
</dbReference>
<dbReference type="GO" id="GO:1990456">
    <property type="term" value="P:mitochondrion-endoplasmic reticulum membrane tethering"/>
    <property type="evidence" value="ECO:0007669"/>
    <property type="project" value="TreeGrafter"/>
</dbReference>
<reference evidence="11" key="1">
    <citation type="journal article" date="2020" name="Nat. Commun.">
        <title>Large-scale genome sequencing of mycorrhizal fungi provides insights into the early evolution of symbiotic traits.</title>
        <authorList>
            <person name="Miyauchi S."/>
            <person name="Kiss E."/>
            <person name="Kuo A."/>
            <person name="Drula E."/>
            <person name="Kohler A."/>
            <person name="Sanchez-Garcia M."/>
            <person name="Morin E."/>
            <person name="Andreopoulos B."/>
            <person name="Barry K.W."/>
            <person name="Bonito G."/>
            <person name="Buee M."/>
            <person name="Carver A."/>
            <person name="Chen C."/>
            <person name="Cichocki N."/>
            <person name="Clum A."/>
            <person name="Culley D."/>
            <person name="Crous P.W."/>
            <person name="Fauchery L."/>
            <person name="Girlanda M."/>
            <person name="Hayes R.D."/>
            <person name="Keri Z."/>
            <person name="LaButti K."/>
            <person name="Lipzen A."/>
            <person name="Lombard V."/>
            <person name="Magnuson J."/>
            <person name="Maillard F."/>
            <person name="Murat C."/>
            <person name="Nolan M."/>
            <person name="Ohm R.A."/>
            <person name="Pangilinan J."/>
            <person name="Pereira M.F."/>
            <person name="Perotto S."/>
            <person name="Peter M."/>
            <person name="Pfister S."/>
            <person name="Riley R."/>
            <person name="Sitrit Y."/>
            <person name="Stielow J.B."/>
            <person name="Szollosi G."/>
            <person name="Zifcakova L."/>
            <person name="Stursova M."/>
            <person name="Spatafora J.W."/>
            <person name="Tedersoo L."/>
            <person name="Vaario L.M."/>
            <person name="Yamada A."/>
            <person name="Yan M."/>
            <person name="Wang P."/>
            <person name="Xu J."/>
            <person name="Bruns T."/>
            <person name="Baldrian P."/>
            <person name="Vilgalys R."/>
            <person name="Dunand C."/>
            <person name="Henrissat B."/>
            <person name="Grigoriev I.V."/>
            <person name="Hibbett D."/>
            <person name="Nagy L.G."/>
            <person name="Martin F.M."/>
        </authorList>
    </citation>
    <scope>NUCLEOTIDE SEQUENCE</scope>
    <source>
        <strain evidence="11">UH-Tt-Lm1</strain>
    </source>
</reference>
<evidence type="ECO:0000256" key="2">
    <source>
        <dbReference type="ARBA" id="ARBA00022448"/>
    </source>
</evidence>
<dbReference type="CDD" id="cd21671">
    <property type="entry name" value="SMP_Mmm1"/>
    <property type="match status" value="1"/>
</dbReference>
<evidence type="ECO:0000256" key="7">
    <source>
        <dbReference type="ARBA" id="ARBA00023121"/>
    </source>
</evidence>
<dbReference type="PANTHER" id="PTHR13466:SF0">
    <property type="entry name" value="SMP-LTD DOMAIN-CONTAINING PROTEIN"/>
    <property type="match status" value="1"/>
</dbReference>
<evidence type="ECO:0000256" key="5">
    <source>
        <dbReference type="ARBA" id="ARBA00022989"/>
    </source>
</evidence>
<dbReference type="InterPro" id="IPR019411">
    <property type="entry name" value="MMM1_dom"/>
</dbReference>
<evidence type="ECO:0000313" key="12">
    <source>
        <dbReference type="Proteomes" id="UP000736335"/>
    </source>
</evidence>
<dbReference type="AlphaFoldDB" id="A0A9P6H345"/>
<evidence type="ECO:0000256" key="6">
    <source>
        <dbReference type="ARBA" id="ARBA00023055"/>
    </source>
</evidence>
<dbReference type="OrthoDB" id="5599157at2759"/>
<evidence type="ECO:0000259" key="10">
    <source>
        <dbReference type="PROSITE" id="PS51847"/>
    </source>
</evidence>
<keyword evidence="6" id="KW-0445">Lipid transport</keyword>
<evidence type="ECO:0000256" key="9">
    <source>
        <dbReference type="SAM" id="Phobius"/>
    </source>
</evidence>
<evidence type="ECO:0000256" key="8">
    <source>
        <dbReference type="ARBA" id="ARBA00023136"/>
    </source>
</evidence>
<keyword evidence="7" id="KW-0446">Lipid-binding</keyword>
<gene>
    <name evidence="11" type="ORF">BJ322DRAFT_501377</name>
</gene>
<dbReference type="Proteomes" id="UP000736335">
    <property type="component" value="Unassembled WGS sequence"/>
</dbReference>
<evidence type="ECO:0000256" key="4">
    <source>
        <dbReference type="ARBA" id="ARBA00022824"/>
    </source>
</evidence>
<keyword evidence="4" id="KW-0256">Endoplasmic reticulum</keyword>
<dbReference type="InterPro" id="IPR031468">
    <property type="entry name" value="SMP_LBD"/>
</dbReference>
<name>A0A9P6H345_9AGAM</name>
<dbReference type="GO" id="GO:0015914">
    <property type="term" value="P:phospholipid transport"/>
    <property type="evidence" value="ECO:0007669"/>
    <property type="project" value="TreeGrafter"/>
</dbReference>
<keyword evidence="3 9" id="KW-0812">Transmembrane</keyword>
<feature type="transmembrane region" description="Helical" evidence="9">
    <location>
        <begin position="28"/>
        <end position="48"/>
    </location>
</feature>
<sequence>MTFADHSAPNSCTCSTPMGNYIFTLTPTFTQGLILGQASILLLVYFILKYLFFDSKSTPFLEESTEEGTPFFRPSFSAEKFVSAAFLQTKAKDQGEERDGDSVESAEWLNVLLKQGYEQIVDEYRCKLRATDRGLDGEKEKVALRRIQELANTARPQTLLGPIHIHSVDLGASAPQFSNAKITETIGGIPQVEFDLNYTDTAFISLSTTALFNYPFPGFAKLPLSLIIALELFSCKIVFTPPKPTTSTKQPPVTSEEFPALMISIPPSSISLHLKMTSTMGSRAQLADVPKLHELIETQVKKLISEKATWKVILPGMSKPRPETNADSNDG</sequence>
<proteinExistence type="predicted"/>
<keyword evidence="2" id="KW-0813">Transport</keyword>
<comment type="caution">
    <text evidence="11">The sequence shown here is derived from an EMBL/GenBank/DDBJ whole genome shotgun (WGS) entry which is preliminary data.</text>
</comment>
<dbReference type="GO" id="GO:0032865">
    <property type="term" value="C:ERMES complex"/>
    <property type="evidence" value="ECO:0007669"/>
    <property type="project" value="TreeGrafter"/>
</dbReference>
<dbReference type="PROSITE" id="PS51847">
    <property type="entry name" value="SMP"/>
    <property type="match status" value="1"/>
</dbReference>